<evidence type="ECO:0000313" key="1">
    <source>
        <dbReference type="EMBL" id="TCJ12452.1"/>
    </source>
</evidence>
<comment type="caution">
    <text evidence="1">The sequence shown here is derived from an EMBL/GenBank/DDBJ whole genome shotgun (WGS) entry which is preliminary data.</text>
</comment>
<dbReference type="OrthoDB" id="9807923at2"/>
<name>A0A4R1B305_9BACT</name>
<evidence type="ECO:0000313" key="2">
    <source>
        <dbReference type="Proteomes" id="UP000295334"/>
    </source>
</evidence>
<dbReference type="AlphaFoldDB" id="A0A4R1B305"/>
<gene>
    <name evidence="1" type="ORF">EPD60_14340</name>
</gene>
<evidence type="ECO:0008006" key="3">
    <source>
        <dbReference type="Google" id="ProtNLM"/>
    </source>
</evidence>
<keyword evidence="2" id="KW-1185">Reference proteome</keyword>
<dbReference type="Proteomes" id="UP000295334">
    <property type="component" value="Unassembled WGS sequence"/>
</dbReference>
<reference evidence="1 2" key="1">
    <citation type="submission" date="2019-03" db="EMBL/GenBank/DDBJ databases">
        <authorList>
            <person name="Kim M.K.M."/>
        </authorList>
    </citation>
    <scope>NUCLEOTIDE SEQUENCE [LARGE SCALE GENOMIC DNA]</scope>
    <source>
        <strain evidence="1 2">17J68-12</strain>
    </source>
</reference>
<protein>
    <recommendedName>
        <fullName evidence="3">Polyketide cyclase</fullName>
    </recommendedName>
</protein>
<dbReference type="SUPFAM" id="SSF55961">
    <property type="entry name" value="Bet v1-like"/>
    <property type="match status" value="1"/>
</dbReference>
<organism evidence="1 2">
    <name type="scientific">Flaviaesturariibacter flavus</name>
    <dbReference type="NCBI Taxonomy" id="2502780"/>
    <lineage>
        <taxon>Bacteria</taxon>
        <taxon>Pseudomonadati</taxon>
        <taxon>Bacteroidota</taxon>
        <taxon>Chitinophagia</taxon>
        <taxon>Chitinophagales</taxon>
        <taxon>Chitinophagaceae</taxon>
        <taxon>Flaviaestuariibacter</taxon>
    </lineage>
</organism>
<accession>A0A4R1B305</accession>
<sequence>MLLPLRIVKLALLSAFFIFLLWTLISLLIPSRVRISRAANISAPKERVQALVNDSSQWRTWHPWLADSNSSARNIRFTFRERSDTLTVALLQHPGVRDLEQAFRYYQLGGANTVTVQWYSDIHLRWYPWEKFSSLFFEQSYGAMMEAGIRNLKQQAEAAK</sequence>
<dbReference type="EMBL" id="SJZI01000050">
    <property type="protein sequence ID" value="TCJ12452.1"/>
    <property type="molecule type" value="Genomic_DNA"/>
</dbReference>
<proteinExistence type="predicted"/>